<evidence type="ECO:0000313" key="7">
    <source>
        <dbReference type="Proteomes" id="UP000318405"/>
    </source>
</evidence>
<dbReference type="PANTHER" id="PTHR30136">
    <property type="entry name" value="HELIX-TURN-HELIX TRANSCRIPTIONAL REGULATOR, ICLR FAMILY"/>
    <property type="match status" value="1"/>
</dbReference>
<dbReference type="AlphaFoldDB" id="A0A556AYC2"/>
<reference evidence="6 7" key="1">
    <citation type="submission" date="2019-07" db="EMBL/GenBank/DDBJ databases">
        <title>Qingshengfaniella alkalisoli gen. nov., sp. nov., isolated from saline soil.</title>
        <authorList>
            <person name="Xu L."/>
            <person name="Huang X.-X."/>
            <person name="Sun J.-Q."/>
        </authorList>
    </citation>
    <scope>NUCLEOTIDE SEQUENCE [LARGE SCALE GENOMIC DNA]</scope>
    <source>
        <strain evidence="6 7">DSM 27279</strain>
    </source>
</reference>
<feature type="domain" description="IclR-ED" evidence="5">
    <location>
        <begin position="80"/>
        <end position="264"/>
    </location>
</feature>
<accession>A0A556AYC2</accession>
<dbReference type="InterPro" id="IPR036388">
    <property type="entry name" value="WH-like_DNA-bd_sf"/>
</dbReference>
<protein>
    <submittedName>
        <fullName evidence="6">Helix-turn-helix domain-containing protein</fullName>
    </submittedName>
</protein>
<keyword evidence="2" id="KW-0238">DNA-binding</keyword>
<dbReference type="Proteomes" id="UP000318405">
    <property type="component" value="Unassembled WGS sequence"/>
</dbReference>
<dbReference type="InterPro" id="IPR014757">
    <property type="entry name" value="Tscrpt_reg_IclR_C"/>
</dbReference>
<feature type="domain" description="HTH iclR-type" evidence="4">
    <location>
        <begin position="17"/>
        <end position="79"/>
    </location>
</feature>
<dbReference type="SUPFAM" id="SSF46785">
    <property type="entry name" value="Winged helix' DNA-binding domain"/>
    <property type="match status" value="1"/>
</dbReference>
<name>A0A556AYC2_9BURK</name>
<dbReference type="RefSeq" id="WP_143946822.1">
    <property type="nucleotide sequence ID" value="NZ_BAABMB010000004.1"/>
</dbReference>
<dbReference type="GO" id="GO:0045892">
    <property type="term" value="P:negative regulation of DNA-templated transcription"/>
    <property type="evidence" value="ECO:0007669"/>
    <property type="project" value="TreeGrafter"/>
</dbReference>
<dbReference type="PROSITE" id="PS51077">
    <property type="entry name" value="HTH_ICLR"/>
    <property type="match status" value="1"/>
</dbReference>
<dbReference type="Pfam" id="PF09339">
    <property type="entry name" value="HTH_IclR"/>
    <property type="match status" value="1"/>
</dbReference>
<dbReference type="OrthoDB" id="5401369at2"/>
<dbReference type="PROSITE" id="PS51078">
    <property type="entry name" value="ICLR_ED"/>
    <property type="match status" value="1"/>
</dbReference>
<gene>
    <name evidence="6" type="ORF">FOZ76_03880</name>
</gene>
<comment type="caution">
    <text evidence="6">The sequence shown here is derived from an EMBL/GenBank/DDBJ whole genome shotgun (WGS) entry which is preliminary data.</text>
</comment>
<dbReference type="InterPro" id="IPR036390">
    <property type="entry name" value="WH_DNA-bd_sf"/>
</dbReference>
<evidence type="ECO:0000256" key="2">
    <source>
        <dbReference type="ARBA" id="ARBA00023125"/>
    </source>
</evidence>
<dbReference type="PANTHER" id="PTHR30136:SF33">
    <property type="entry name" value="TRANSCRIPTIONAL REGULATORY PROTEIN"/>
    <property type="match status" value="1"/>
</dbReference>
<organism evidence="6 7">
    <name type="scientific">Verticiella sediminum</name>
    <dbReference type="NCBI Taxonomy" id="1247510"/>
    <lineage>
        <taxon>Bacteria</taxon>
        <taxon>Pseudomonadati</taxon>
        <taxon>Pseudomonadota</taxon>
        <taxon>Betaproteobacteria</taxon>
        <taxon>Burkholderiales</taxon>
        <taxon>Alcaligenaceae</taxon>
        <taxon>Verticiella</taxon>
    </lineage>
</organism>
<dbReference type="Gene3D" id="1.10.10.10">
    <property type="entry name" value="Winged helix-like DNA-binding domain superfamily/Winged helix DNA-binding domain"/>
    <property type="match status" value="1"/>
</dbReference>
<dbReference type="Pfam" id="PF01614">
    <property type="entry name" value="IclR_C"/>
    <property type="match status" value="1"/>
</dbReference>
<dbReference type="GO" id="GO:0003700">
    <property type="term" value="F:DNA-binding transcription factor activity"/>
    <property type="evidence" value="ECO:0007669"/>
    <property type="project" value="TreeGrafter"/>
</dbReference>
<keyword evidence="7" id="KW-1185">Reference proteome</keyword>
<dbReference type="SMART" id="SM00346">
    <property type="entry name" value="HTH_ICLR"/>
    <property type="match status" value="1"/>
</dbReference>
<evidence type="ECO:0000256" key="3">
    <source>
        <dbReference type="ARBA" id="ARBA00023163"/>
    </source>
</evidence>
<dbReference type="EMBL" id="VLTJ01000007">
    <property type="protein sequence ID" value="TSH97940.1"/>
    <property type="molecule type" value="Genomic_DNA"/>
</dbReference>
<proteinExistence type="predicted"/>
<dbReference type="GO" id="GO:0003677">
    <property type="term" value="F:DNA binding"/>
    <property type="evidence" value="ECO:0007669"/>
    <property type="project" value="UniProtKB-KW"/>
</dbReference>
<evidence type="ECO:0000259" key="4">
    <source>
        <dbReference type="PROSITE" id="PS51077"/>
    </source>
</evidence>
<keyword evidence="1" id="KW-0805">Transcription regulation</keyword>
<dbReference type="Gene3D" id="3.30.450.40">
    <property type="match status" value="1"/>
</dbReference>
<keyword evidence="3" id="KW-0804">Transcription</keyword>
<dbReference type="InterPro" id="IPR029016">
    <property type="entry name" value="GAF-like_dom_sf"/>
</dbReference>
<dbReference type="InterPro" id="IPR005471">
    <property type="entry name" value="Tscrpt_reg_IclR_N"/>
</dbReference>
<evidence type="ECO:0000313" key="6">
    <source>
        <dbReference type="EMBL" id="TSH97940.1"/>
    </source>
</evidence>
<evidence type="ECO:0000256" key="1">
    <source>
        <dbReference type="ARBA" id="ARBA00023015"/>
    </source>
</evidence>
<evidence type="ECO:0000259" key="5">
    <source>
        <dbReference type="PROSITE" id="PS51078"/>
    </source>
</evidence>
<sequence length="265" mass="28885">MEIATVPADTEAESRLVGALARGVAVMRAFTPTRTALSVKELAQATGLPKPTLARLLDTLCELGLLRYSERLSRYVPGLGMLTLGAPVLARMTIRQLARPLMQELADHVRGQVALVAADRHELTYVEIVHGADSVLFRPEIGGRISVARTASGRAYLCSLSEPERRHYVEQVLHDPDGARRPWLAQRLQAAERSLAEHGMCLSHGDLHREIETVAVPFPTRVDGEFWVLATSVGKFNLRGDEIFSDIGPRAVTLVRTVEAALGGG</sequence>
<dbReference type="InterPro" id="IPR050707">
    <property type="entry name" value="HTH_MetabolicPath_Reg"/>
</dbReference>
<dbReference type="SUPFAM" id="SSF55781">
    <property type="entry name" value="GAF domain-like"/>
    <property type="match status" value="1"/>
</dbReference>